<keyword evidence="6" id="KW-1185">Reference proteome</keyword>
<dbReference type="EMBL" id="JHEG04000001">
    <property type="protein sequence ID" value="KAF3884538.1"/>
    <property type="molecule type" value="Genomic_DNA"/>
</dbReference>
<dbReference type="SMART" id="SM00116">
    <property type="entry name" value="CBS"/>
    <property type="match status" value="4"/>
</dbReference>
<organism evidence="5">
    <name type="scientific">Tolypothrix bouteillei VB521301</name>
    <dbReference type="NCBI Taxonomy" id="1479485"/>
    <lineage>
        <taxon>Bacteria</taxon>
        <taxon>Bacillati</taxon>
        <taxon>Cyanobacteriota</taxon>
        <taxon>Cyanophyceae</taxon>
        <taxon>Nostocales</taxon>
        <taxon>Tolypothrichaceae</taxon>
        <taxon>Tolypothrix</taxon>
    </lineage>
</organism>
<reference evidence="5" key="1">
    <citation type="journal article" date="2015" name="Genome Announc.">
        <title>Draft Genome Sequence of Tolypothrix boutellei Strain VB521301.</title>
        <authorList>
            <person name="Chandrababunaidu M.M."/>
            <person name="Singh D."/>
            <person name="Sen D."/>
            <person name="Bhan S."/>
            <person name="Das S."/>
            <person name="Gupta A."/>
            <person name="Adhikary S.P."/>
            <person name="Tripathy S."/>
        </authorList>
    </citation>
    <scope>NUCLEOTIDE SEQUENCE</scope>
    <source>
        <strain evidence="5">VB521301</strain>
    </source>
</reference>
<evidence type="ECO:0000256" key="1">
    <source>
        <dbReference type="ARBA" id="ARBA00023122"/>
    </source>
</evidence>
<evidence type="ECO:0000313" key="4">
    <source>
        <dbReference type="EMBL" id="KAF3884538.1"/>
    </source>
</evidence>
<dbReference type="InterPro" id="IPR046342">
    <property type="entry name" value="CBS_dom_sf"/>
</dbReference>
<dbReference type="GO" id="GO:0016301">
    <property type="term" value="F:kinase activity"/>
    <property type="evidence" value="ECO:0007669"/>
    <property type="project" value="UniProtKB-KW"/>
</dbReference>
<proteinExistence type="predicted"/>
<feature type="domain" description="CBS" evidence="3">
    <location>
        <begin position="244"/>
        <end position="305"/>
    </location>
</feature>
<dbReference type="PANTHER" id="PTHR43080:SF2">
    <property type="entry name" value="CBS DOMAIN-CONTAINING PROTEIN"/>
    <property type="match status" value="1"/>
</dbReference>
<dbReference type="Pfam" id="PF00571">
    <property type="entry name" value="CBS"/>
    <property type="match status" value="4"/>
</dbReference>
<dbReference type="InterPro" id="IPR000644">
    <property type="entry name" value="CBS_dom"/>
</dbReference>
<feature type="domain" description="CBS" evidence="3">
    <location>
        <begin position="103"/>
        <end position="163"/>
    </location>
</feature>
<evidence type="ECO:0000259" key="3">
    <source>
        <dbReference type="PROSITE" id="PS51371"/>
    </source>
</evidence>
<sequence>MQFDDLQPSEPEIEAAIDYNPLTVTTDTRLIDVIALMNQRRIHSCSLSNANSHEYGFPTYETGSSCVLVVQETKLLGIFTERDIVRLTAASIPFEKVTIAEVMTKPVITLSQTTFKDIFAPLFLFRRYRIRHLPILGQKGELIGVVSHESIRSILRPIHLLKLMRVGDVMTTQVIRAPVTASVLSLAQVMAEYKISCVVITEQYPELDLGHFVHVPVGIVTERDIVQFQALQINFTEVRAQSVMSTPLFLLSPEDSLLTALREMHRRHTKRLVVSWDGGKELGLVTQSSLLRVLDPVQMYGVIATLQKTVI</sequence>
<dbReference type="RefSeq" id="WP_038076312.1">
    <property type="nucleotide sequence ID" value="NZ_JHEG04000001.1"/>
</dbReference>
<protein>
    <submittedName>
        <fullName evidence="4">CBS domain-containing protein</fullName>
    </submittedName>
    <submittedName>
        <fullName evidence="5">Histidine kinase</fullName>
    </submittedName>
</protein>
<feature type="domain" description="CBS" evidence="3">
    <location>
        <begin position="170"/>
        <end position="237"/>
    </location>
</feature>
<dbReference type="CDD" id="cd17774">
    <property type="entry name" value="CBS_two-component_sensor_histidine_kinase_repeat2"/>
    <property type="match status" value="1"/>
</dbReference>
<comment type="caution">
    <text evidence="5">The sequence shown here is derived from an EMBL/GenBank/DDBJ whole genome shotgun (WGS) entry which is preliminary data.</text>
</comment>
<dbReference type="SUPFAM" id="SSF54631">
    <property type="entry name" value="CBS-domain pair"/>
    <property type="match status" value="2"/>
</dbReference>
<reference evidence="4" key="2">
    <citation type="submission" date="2019-11" db="EMBL/GenBank/DDBJ databases">
        <title>Improved Assembly of Tolypothrix boutellei genome.</title>
        <authorList>
            <person name="Sarangi A.N."/>
            <person name="Mukherjee M."/>
            <person name="Ghosh S."/>
            <person name="Singh D."/>
            <person name="Das A."/>
            <person name="Kant S."/>
            <person name="Prusty A."/>
            <person name="Tripathy S."/>
        </authorList>
    </citation>
    <scope>NUCLEOTIDE SEQUENCE</scope>
    <source>
        <strain evidence="4">VB521301</strain>
    </source>
</reference>
<dbReference type="STRING" id="1479485.DA73_0225690"/>
<feature type="domain" description="CBS" evidence="3">
    <location>
        <begin position="17"/>
        <end position="94"/>
    </location>
</feature>
<dbReference type="AlphaFoldDB" id="A0A0C1NAK5"/>
<gene>
    <name evidence="5" type="ORF">DA73_0225690</name>
    <name evidence="4" type="ORF">DA73_0400002915</name>
</gene>
<evidence type="ECO:0000256" key="2">
    <source>
        <dbReference type="PROSITE-ProRule" id="PRU00703"/>
    </source>
</evidence>
<keyword evidence="5" id="KW-0808">Transferase</keyword>
<dbReference type="EMBL" id="JHEG02000054">
    <property type="protein sequence ID" value="KIE09716.1"/>
    <property type="molecule type" value="Genomic_DNA"/>
</dbReference>
<dbReference type="OrthoDB" id="415806at2"/>
<evidence type="ECO:0000313" key="6">
    <source>
        <dbReference type="Proteomes" id="UP000029738"/>
    </source>
</evidence>
<dbReference type="CDD" id="cd04620">
    <property type="entry name" value="CBS_two-component_sensor_histidine_kinase_repeat1"/>
    <property type="match status" value="1"/>
</dbReference>
<keyword evidence="5" id="KW-0418">Kinase</keyword>
<accession>A0A0C1NAK5</accession>
<keyword evidence="1 2" id="KW-0129">CBS domain</keyword>
<evidence type="ECO:0000313" key="5">
    <source>
        <dbReference type="EMBL" id="KIE09716.1"/>
    </source>
</evidence>
<dbReference type="Gene3D" id="3.10.580.10">
    <property type="entry name" value="CBS-domain"/>
    <property type="match status" value="2"/>
</dbReference>
<dbReference type="Proteomes" id="UP000029738">
    <property type="component" value="Unassembled WGS sequence"/>
</dbReference>
<dbReference type="PROSITE" id="PS51371">
    <property type="entry name" value="CBS"/>
    <property type="match status" value="4"/>
</dbReference>
<dbReference type="InterPro" id="IPR051257">
    <property type="entry name" value="Diverse_CBS-Domain"/>
</dbReference>
<name>A0A0C1NAK5_9CYAN</name>
<dbReference type="PANTHER" id="PTHR43080">
    <property type="entry name" value="CBS DOMAIN-CONTAINING PROTEIN CBSX3, MITOCHONDRIAL"/>
    <property type="match status" value="1"/>
</dbReference>